<gene>
    <name evidence="2" type="ORF">GHT09_015234</name>
    <name evidence="3" type="ORF">MONAX_5E017416</name>
</gene>
<dbReference type="EMBL" id="CABDUW010000220">
    <property type="protein sequence ID" value="VTJ63198.1"/>
    <property type="molecule type" value="Genomic_DNA"/>
</dbReference>
<reference evidence="2" key="2">
    <citation type="submission" date="2020-08" db="EMBL/GenBank/DDBJ databases">
        <authorList>
            <person name="Shumante A."/>
            <person name="Zimin A.V."/>
            <person name="Puiu D."/>
            <person name="Salzberg S.L."/>
        </authorList>
    </citation>
    <scope>NUCLEOTIDE SEQUENCE</scope>
    <source>
        <strain evidence="2">WC2-LM</strain>
        <tissue evidence="2">Liver</tissue>
    </source>
</reference>
<accession>A0A5E4B0D3</accession>
<evidence type="ECO:0000313" key="2">
    <source>
        <dbReference type="EMBL" id="KAF7474099.1"/>
    </source>
</evidence>
<evidence type="ECO:0000256" key="1">
    <source>
        <dbReference type="SAM" id="MobiDB-lite"/>
    </source>
</evidence>
<organism evidence="3 4">
    <name type="scientific">Marmota monax</name>
    <name type="common">Woodchuck</name>
    <dbReference type="NCBI Taxonomy" id="9995"/>
    <lineage>
        <taxon>Eukaryota</taxon>
        <taxon>Metazoa</taxon>
        <taxon>Chordata</taxon>
        <taxon>Craniata</taxon>
        <taxon>Vertebrata</taxon>
        <taxon>Euteleostomi</taxon>
        <taxon>Mammalia</taxon>
        <taxon>Eutheria</taxon>
        <taxon>Euarchontoglires</taxon>
        <taxon>Glires</taxon>
        <taxon>Rodentia</taxon>
        <taxon>Sciuromorpha</taxon>
        <taxon>Sciuridae</taxon>
        <taxon>Xerinae</taxon>
        <taxon>Marmotini</taxon>
        <taxon>Marmota</taxon>
    </lineage>
</organism>
<dbReference type="AlphaFoldDB" id="A0A5E4B0D3"/>
<proteinExistence type="predicted"/>
<evidence type="ECO:0000313" key="3">
    <source>
        <dbReference type="EMBL" id="VTJ63198.1"/>
    </source>
</evidence>
<dbReference type="Proteomes" id="UP000662637">
    <property type="component" value="Unassembled WGS sequence"/>
</dbReference>
<sequence length="51" mass="5435">MAGQDADVGGGSGDEYYEDKGEDSVSKEAMEVFRKLKVLRVQQATPGRGDG</sequence>
<reference evidence="3 4" key="1">
    <citation type="submission" date="2019-04" db="EMBL/GenBank/DDBJ databases">
        <authorList>
            <person name="Alioto T."/>
            <person name="Alioto T."/>
        </authorList>
    </citation>
    <scope>NUCLEOTIDE SEQUENCE [LARGE SCALE GENOMIC DNA]</scope>
</reference>
<protein>
    <submittedName>
        <fullName evidence="3">Uncharacterized protein</fullName>
    </submittedName>
</protein>
<evidence type="ECO:0000313" key="4">
    <source>
        <dbReference type="Proteomes" id="UP000335636"/>
    </source>
</evidence>
<keyword evidence="4" id="KW-1185">Reference proteome</keyword>
<feature type="region of interest" description="Disordered" evidence="1">
    <location>
        <begin position="1"/>
        <end position="24"/>
    </location>
</feature>
<dbReference type="Proteomes" id="UP000335636">
    <property type="component" value="Unassembled WGS sequence"/>
</dbReference>
<name>A0A5E4B0D3_MARMO</name>
<dbReference type="EMBL" id="WJEC01004347">
    <property type="protein sequence ID" value="KAF7474099.1"/>
    <property type="molecule type" value="Genomic_DNA"/>
</dbReference>